<dbReference type="EMBL" id="JAWDGP010004484">
    <property type="protein sequence ID" value="KAK3763941.1"/>
    <property type="molecule type" value="Genomic_DNA"/>
</dbReference>
<accession>A0AAE0Z7V9</accession>
<name>A0AAE0Z7V9_9GAST</name>
<proteinExistence type="predicted"/>
<evidence type="ECO:0000313" key="2">
    <source>
        <dbReference type="Proteomes" id="UP001283361"/>
    </source>
</evidence>
<reference evidence="1" key="1">
    <citation type="journal article" date="2023" name="G3 (Bethesda)">
        <title>A reference genome for the long-term kleptoplast-retaining sea slug Elysia crispata morphotype clarki.</title>
        <authorList>
            <person name="Eastman K.E."/>
            <person name="Pendleton A.L."/>
            <person name="Shaikh M.A."/>
            <person name="Suttiyut T."/>
            <person name="Ogas R."/>
            <person name="Tomko P."/>
            <person name="Gavelis G."/>
            <person name="Widhalm J.R."/>
            <person name="Wisecaver J.H."/>
        </authorList>
    </citation>
    <scope>NUCLEOTIDE SEQUENCE</scope>
    <source>
        <strain evidence="1">ECLA1</strain>
    </source>
</reference>
<dbReference type="AlphaFoldDB" id="A0AAE0Z7V9"/>
<sequence>MSQFSVISETLVISNCRASDCDRHQTSDFIKSSGKCSDSEPNGHCLELGIYTETDSPTLSIAISAGSAAPGIMGNLTTRDFLSDNQLALPLDAFPCLFENCTSGPAPLAYPVSRAPTGAPSGGSDWGLRLGAPTRAPTGAPTGGPDTPCFSIETFSWRLINITPSHIQDIIIADLARASQPNNALDSMFERLPCLAQMVVSHANHPSSGAGLVFLLQHSD</sequence>
<protein>
    <submittedName>
        <fullName evidence="1">Uncharacterized protein</fullName>
    </submittedName>
</protein>
<comment type="caution">
    <text evidence="1">The sequence shown here is derived from an EMBL/GenBank/DDBJ whole genome shotgun (WGS) entry which is preliminary data.</text>
</comment>
<keyword evidence="2" id="KW-1185">Reference proteome</keyword>
<evidence type="ECO:0000313" key="1">
    <source>
        <dbReference type="EMBL" id="KAK3763941.1"/>
    </source>
</evidence>
<gene>
    <name evidence="1" type="ORF">RRG08_050587</name>
</gene>
<dbReference type="Proteomes" id="UP001283361">
    <property type="component" value="Unassembled WGS sequence"/>
</dbReference>
<organism evidence="1 2">
    <name type="scientific">Elysia crispata</name>
    <name type="common">lettuce slug</name>
    <dbReference type="NCBI Taxonomy" id="231223"/>
    <lineage>
        <taxon>Eukaryota</taxon>
        <taxon>Metazoa</taxon>
        <taxon>Spiralia</taxon>
        <taxon>Lophotrochozoa</taxon>
        <taxon>Mollusca</taxon>
        <taxon>Gastropoda</taxon>
        <taxon>Heterobranchia</taxon>
        <taxon>Euthyneura</taxon>
        <taxon>Panpulmonata</taxon>
        <taxon>Sacoglossa</taxon>
        <taxon>Placobranchoidea</taxon>
        <taxon>Plakobranchidae</taxon>
        <taxon>Elysia</taxon>
    </lineage>
</organism>